<feature type="transmembrane region" description="Helical" evidence="1">
    <location>
        <begin position="485"/>
        <end position="508"/>
    </location>
</feature>
<sequence>MFIGPVFTREASTAPRAARFYAIPAVAVGTLLCLLWTYWQIITGNQSLHTAGSSARFGSDVFQLLAPLEMAVATLTAALLTAAAVAQEKDRKTLVLLLLTRLTNSELVLGRLLASLLSVLMVVAASAPFFFIIVLLGGISYGQVYRVLAVTVMSALAAGSLGSTIALWREKTFQALAMTMLALVLWLLAWEAVGSGALGATWFGVDCERLATAMSPWRAVLAAAESDIYASAPGNPTIAGLSPVNAFLVWSASCIVLLNALAIALVRVWNPSREARREQREDESRAIWSQPQTDEAASEAARAAAHRAPGKLREVWDNPILWREVRTWAYGRKILLIRGVYLIVCALSALALYALLNDQESLAQLGASIPQSAKSLTPLMALSIVLVNALAVTSITSERDTRALDLLLVTDLSAKEIIFGKLGGVIYNSKELLVLPLLLSGYVWWRGMASTESLCFLVVGYLVMQLFSAVLGIHCGMTYRNSRQAAGVSLGTILYLFIGVLVCMRMMVAVEGQFTAQLSTFAGFIAGGGLGLYVALGWRLDSSAIKLACGVAPAATFFIITSFLKQQYGAVFLVTVLAYGFMTAAMLVPAVAEFDVATGRTGERTGE</sequence>
<feature type="transmembrane region" description="Helical" evidence="1">
    <location>
        <begin position="570"/>
        <end position="592"/>
    </location>
</feature>
<dbReference type="KEGG" id="amuc:Pan181_09230"/>
<organism evidence="2 3">
    <name type="scientific">Aeoliella mucimassa</name>
    <dbReference type="NCBI Taxonomy" id="2527972"/>
    <lineage>
        <taxon>Bacteria</taxon>
        <taxon>Pseudomonadati</taxon>
        <taxon>Planctomycetota</taxon>
        <taxon>Planctomycetia</taxon>
        <taxon>Pirellulales</taxon>
        <taxon>Lacipirellulaceae</taxon>
        <taxon>Aeoliella</taxon>
    </lineage>
</organism>
<gene>
    <name evidence="2" type="ORF">Pan181_09230</name>
</gene>
<protein>
    <submittedName>
        <fullName evidence="2">ABC-2 family transporter protein</fullName>
    </submittedName>
</protein>
<keyword evidence="1" id="KW-1133">Transmembrane helix</keyword>
<feature type="transmembrane region" description="Helical" evidence="1">
    <location>
        <begin position="451"/>
        <end position="473"/>
    </location>
</feature>
<feature type="transmembrane region" description="Helical" evidence="1">
    <location>
        <begin position="61"/>
        <end position="86"/>
    </location>
</feature>
<keyword evidence="1" id="KW-0812">Transmembrane</keyword>
<dbReference type="GO" id="GO:0005886">
    <property type="term" value="C:plasma membrane"/>
    <property type="evidence" value="ECO:0007669"/>
    <property type="project" value="UniProtKB-SubCell"/>
</dbReference>
<feature type="transmembrane region" description="Helical" evidence="1">
    <location>
        <begin position="175"/>
        <end position="193"/>
    </location>
</feature>
<accession>A0A518AJ60</accession>
<feature type="transmembrane region" description="Helical" evidence="1">
    <location>
        <begin position="543"/>
        <end position="564"/>
    </location>
</feature>
<evidence type="ECO:0000256" key="1">
    <source>
        <dbReference type="SAM" id="Phobius"/>
    </source>
</evidence>
<feature type="transmembrane region" description="Helical" evidence="1">
    <location>
        <begin position="376"/>
        <end position="395"/>
    </location>
</feature>
<feature type="transmembrane region" description="Helical" evidence="1">
    <location>
        <begin position="335"/>
        <end position="356"/>
    </location>
</feature>
<feature type="transmembrane region" description="Helical" evidence="1">
    <location>
        <begin position="514"/>
        <end position="536"/>
    </location>
</feature>
<dbReference type="OrthoDB" id="229421at2"/>
<keyword evidence="3" id="KW-1185">Reference proteome</keyword>
<dbReference type="PANTHER" id="PTHR43471">
    <property type="entry name" value="ABC TRANSPORTER PERMEASE"/>
    <property type="match status" value="1"/>
</dbReference>
<feature type="transmembrane region" description="Helical" evidence="1">
    <location>
        <begin position="145"/>
        <end position="168"/>
    </location>
</feature>
<evidence type="ECO:0000313" key="2">
    <source>
        <dbReference type="EMBL" id="QDU54740.1"/>
    </source>
</evidence>
<dbReference type="AlphaFoldDB" id="A0A518AJ60"/>
<dbReference type="RefSeq" id="WP_145252002.1">
    <property type="nucleotide sequence ID" value="NZ_CP036278.1"/>
</dbReference>
<dbReference type="GO" id="GO:0140359">
    <property type="term" value="F:ABC-type transporter activity"/>
    <property type="evidence" value="ECO:0007669"/>
    <property type="project" value="InterPro"/>
</dbReference>
<proteinExistence type="predicted"/>
<dbReference type="Proteomes" id="UP000315750">
    <property type="component" value="Chromosome"/>
</dbReference>
<reference evidence="2 3" key="1">
    <citation type="submission" date="2019-02" db="EMBL/GenBank/DDBJ databases">
        <title>Deep-cultivation of Planctomycetes and their phenomic and genomic characterization uncovers novel biology.</title>
        <authorList>
            <person name="Wiegand S."/>
            <person name="Jogler M."/>
            <person name="Boedeker C."/>
            <person name="Pinto D."/>
            <person name="Vollmers J."/>
            <person name="Rivas-Marin E."/>
            <person name="Kohn T."/>
            <person name="Peeters S.H."/>
            <person name="Heuer A."/>
            <person name="Rast P."/>
            <person name="Oberbeckmann S."/>
            <person name="Bunk B."/>
            <person name="Jeske O."/>
            <person name="Meyerdierks A."/>
            <person name="Storesund J.E."/>
            <person name="Kallscheuer N."/>
            <person name="Luecker S."/>
            <person name="Lage O.M."/>
            <person name="Pohl T."/>
            <person name="Merkel B.J."/>
            <person name="Hornburger P."/>
            <person name="Mueller R.-W."/>
            <person name="Bruemmer F."/>
            <person name="Labrenz M."/>
            <person name="Spormann A.M."/>
            <person name="Op den Camp H."/>
            <person name="Overmann J."/>
            <person name="Amann R."/>
            <person name="Jetten M.S.M."/>
            <person name="Mascher T."/>
            <person name="Medema M.H."/>
            <person name="Devos D.P."/>
            <person name="Kaster A.-K."/>
            <person name="Ovreas L."/>
            <person name="Rohde M."/>
            <person name="Galperin M.Y."/>
            <person name="Jogler C."/>
        </authorList>
    </citation>
    <scope>NUCLEOTIDE SEQUENCE [LARGE SCALE GENOMIC DNA]</scope>
    <source>
        <strain evidence="2 3">Pan181</strain>
    </source>
</reference>
<dbReference type="PANTHER" id="PTHR43471:SF12">
    <property type="entry name" value="HYPOTHETICAL MEMBRANE PROTEIN, CONSERVED"/>
    <property type="match status" value="1"/>
</dbReference>
<keyword evidence="1" id="KW-0472">Membrane</keyword>
<dbReference type="EMBL" id="CP036278">
    <property type="protein sequence ID" value="QDU54740.1"/>
    <property type="molecule type" value="Genomic_DNA"/>
</dbReference>
<feature type="transmembrane region" description="Helical" evidence="1">
    <location>
        <begin position="247"/>
        <end position="270"/>
    </location>
</feature>
<feature type="transmembrane region" description="Helical" evidence="1">
    <location>
        <begin position="107"/>
        <end position="139"/>
    </location>
</feature>
<evidence type="ECO:0000313" key="3">
    <source>
        <dbReference type="Proteomes" id="UP000315750"/>
    </source>
</evidence>
<dbReference type="Pfam" id="PF12679">
    <property type="entry name" value="ABC2_membrane_2"/>
    <property type="match status" value="1"/>
</dbReference>
<name>A0A518AJ60_9BACT</name>
<feature type="transmembrane region" description="Helical" evidence="1">
    <location>
        <begin position="20"/>
        <end position="41"/>
    </location>
</feature>
<feature type="transmembrane region" description="Helical" evidence="1">
    <location>
        <begin position="425"/>
        <end position="445"/>
    </location>
</feature>